<protein>
    <recommendedName>
        <fullName evidence="4">Prolipoprotein diacylglyceryl transferase</fullName>
    </recommendedName>
</protein>
<keyword evidence="3" id="KW-1185">Reference proteome</keyword>
<keyword evidence="1" id="KW-0472">Membrane</keyword>
<feature type="transmembrane region" description="Helical" evidence="1">
    <location>
        <begin position="29"/>
        <end position="51"/>
    </location>
</feature>
<accession>A0A1E5G4P6</accession>
<proteinExistence type="predicted"/>
<organism evidence="2 3">
    <name type="scientific">Desulfuribacillus alkaliarsenatis</name>
    <dbReference type="NCBI Taxonomy" id="766136"/>
    <lineage>
        <taxon>Bacteria</taxon>
        <taxon>Bacillati</taxon>
        <taxon>Bacillota</taxon>
        <taxon>Desulfuribacillia</taxon>
        <taxon>Desulfuribacillales</taxon>
        <taxon>Desulfuribacillaceae</taxon>
        <taxon>Desulfuribacillus</taxon>
    </lineage>
</organism>
<dbReference type="STRING" id="766136.BHF68_00275"/>
<dbReference type="Proteomes" id="UP000094296">
    <property type="component" value="Unassembled WGS sequence"/>
</dbReference>
<gene>
    <name evidence="2" type="ORF">BHF68_00275</name>
</gene>
<comment type="caution">
    <text evidence="2">The sequence shown here is derived from an EMBL/GenBank/DDBJ whole genome shotgun (WGS) entry which is preliminary data.</text>
</comment>
<keyword evidence="1" id="KW-0812">Transmembrane</keyword>
<evidence type="ECO:0000313" key="2">
    <source>
        <dbReference type="EMBL" id="OEF98162.1"/>
    </source>
</evidence>
<dbReference type="RefSeq" id="WP_069641654.1">
    <property type="nucleotide sequence ID" value="NZ_MIJE01000001.1"/>
</dbReference>
<keyword evidence="1" id="KW-1133">Transmembrane helix</keyword>
<reference evidence="2 3" key="1">
    <citation type="submission" date="2016-09" db="EMBL/GenBank/DDBJ databases">
        <title>Draft genome sequence for the type strain of Desulfuribacillus alkaliarsenatis AHT28, an obligately anaerobic, sulfidogenic bacterium isolated from Russian soda lake sediments.</title>
        <authorList>
            <person name="Abin C.A."/>
            <person name="Hollibaugh J.T."/>
        </authorList>
    </citation>
    <scope>NUCLEOTIDE SEQUENCE [LARGE SCALE GENOMIC DNA]</scope>
    <source>
        <strain evidence="2 3">AHT28</strain>
    </source>
</reference>
<sequence>MGNRIFLHYLIGFLAIRGVVEFSRINPMVFGPFSVSHMMSLAGIVFALYLMNYLKKNNPTREVSHVEKRDIVNISIVVTTLMVVSLVVYYFVQG</sequence>
<feature type="transmembrane region" description="Helical" evidence="1">
    <location>
        <begin position="6"/>
        <end position="22"/>
    </location>
</feature>
<dbReference type="EMBL" id="MIJE01000001">
    <property type="protein sequence ID" value="OEF98162.1"/>
    <property type="molecule type" value="Genomic_DNA"/>
</dbReference>
<evidence type="ECO:0000313" key="3">
    <source>
        <dbReference type="Proteomes" id="UP000094296"/>
    </source>
</evidence>
<evidence type="ECO:0008006" key="4">
    <source>
        <dbReference type="Google" id="ProtNLM"/>
    </source>
</evidence>
<dbReference type="AlphaFoldDB" id="A0A1E5G4P6"/>
<feature type="transmembrane region" description="Helical" evidence="1">
    <location>
        <begin position="71"/>
        <end position="92"/>
    </location>
</feature>
<evidence type="ECO:0000256" key="1">
    <source>
        <dbReference type="SAM" id="Phobius"/>
    </source>
</evidence>
<name>A0A1E5G4P6_9FIRM</name>